<feature type="transmembrane region" description="Helical" evidence="1">
    <location>
        <begin position="569"/>
        <end position="587"/>
    </location>
</feature>
<evidence type="ECO:0000256" key="1">
    <source>
        <dbReference type="SAM" id="Phobius"/>
    </source>
</evidence>
<keyword evidence="1" id="KW-1133">Transmembrane helix</keyword>
<proteinExistence type="predicted"/>
<evidence type="ECO:0000313" key="4">
    <source>
        <dbReference type="Proteomes" id="UP001153076"/>
    </source>
</evidence>
<dbReference type="EMBL" id="JAKOGI010002474">
    <property type="protein sequence ID" value="KAJ8421919.1"/>
    <property type="molecule type" value="Genomic_DNA"/>
</dbReference>
<dbReference type="EMBL" id="JAKOGI010001501">
    <property type="protein sequence ID" value="KAJ8425287.1"/>
    <property type="molecule type" value="Genomic_DNA"/>
</dbReference>
<dbReference type="PANTHER" id="PTHR31286">
    <property type="entry name" value="GLYCINE-RICH CELL WALL STRUCTURAL PROTEIN 1.8-LIKE"/>
    <property type="match status" value="1"/>
</dbReference>
<accession>A0A9Q1GM05</accession>
<evidence type="ECO:0000313" key="3">
    <source>
        <dbReference type="EMBL" id="KAJ8425287.1"/>
    </source>
</evidence>
<gene>
    <name evidence="3" type="ORF">Cgig2_025305</name>
    <name evidence="2" type="ORF">Cgig2_025974</name>
</gene>
<reference evidence="2" key="1">
    <citation type="submission" date="2022-04" db="EMBL/GenBank/DDBJ databases">
        <title>Carnegiea gigantea Genome sequencing and assembly v2.</title>
        <authorList>
            <person name="Copetti D."/>
            <person name="Sanderson M.J."/>
            <person name="Burquez A."/>
            <person name="Wojciechowski M.F."/>
        </authorList>
    </citation>
    <scope>NUCLEOTIDE SEQUENCE</scope>
    <source>
        <strain evidence="2">SGP5-SGP5p</strain>
        <tissue evidence="2">Aerial part</tissue>
    </source>
</reference>
<dbReference type="Proteomes" id="UP001153076">
    <property type="component" value="Unassembled WGS sequence"/>
</dbReference>
<dbReference type="PANTHER" id="PTHR31286:SF165">
    <property type="entry name" value="DUF4283 DOMAIN-CONTAINING PROTEIN"/>
    <property type="match status" value="1"/>
</dbReference>
<dbReference type="InterPro" id="IPR036691">
    <property type="entry name" value="Endo/exonu/phosph_ase_sf"/>
</dbReference>
<evidence type="ECO:0000313" key="2">
    <source>
        <dbReference type="EMBL" id="KAJ8421919.1"/>
    </source>
</evidence>
<dbReference type="SUPFAM" id="SSF56219">
    <property type="entry name" value="DNase I-like"/>
    <property type="match status" value="1"/>
</dbReference>
<comment type="caution">
    <text evidence="2">The sequence shown here is derived from an EMBL/GenBank/DDBJ whole genome shotgun (WGS) entry which is preliminary data.</text>
</comment>
<dbReference type="InterPro" id="IPR040256">
    <property type="entry name" value="At4g02000-like"/>
</dbReference>
<keyword evidence="4" id="KW-1185">Reference proteome</keyword>
<protein>
    <submittedName>
        <fullName evidence="2">Uncharacterized protein</fullName>
    </submittedName>
</protein>
<sequence>MEINIDAIASLPLSIQLPELDIKYWEMQGLSKIGSMLGFPLKTDKYTKQKSTLRYARLLVEMSLDGQFPDYIEFANEKGAKVIYEWLPLKCTQCNDENRMIIEENRESKHQYLHKIRTSLQKMQSQEEMLDQAGMVGFLETKVKDHNIVQVMGKVCANWQWEHNATMTERGRIILCWHPRKYHFNLILKTDQLIHGEAIHLSTNKKFYITLVYERNLEDQRLPLWGGDLISLAQSMEDPWWVEVTEGETSDFAACIKHCGLQEFQYEGAFFTWTNKTVWLRIDRAFHNELWHEGFAYTHCPKPRSTFQFCDIWIRDKDFKDMVKHSLFEDTPANSKQFETLFQQDPSNQELLIKEASSRDHYITINHSALLLIKQQSKAEWIGFGDECTRIFAARIMQRKALTSIFYIKDQHDQRVEGFEAVSRVMTIYYKRLLGEMDHHRTHVDQHVIELGHCLNIEQQIQLCLPFTDSNVKNVLFSFQLTNDQAQMAITVGSIKHLQRVKNRFKAYPREEYRVKDVTTGCFKMLENLIGQNWYGPELFFTDWDIMLQRDRMEAFITSLIKLKMRRKLRGLIQAMASVIIYHIWLAKNRMMFKNNVYPAQEILKEIKG</sequence>
<keyword evidence="1" id="KW-0472">Membrane</keyword>
<name>A0A9Q1GM05_9CARY</name>
<keyword evidence="1" id="KW-0812">Transmembrane</keyword>
<organism evidence="2 4">
    <name type="scientific">Carnegiea gigantea</name>
    <dbReference type="NCBI Taxonomy" id="171969"/>
    <lineage>
        <taxon>Eukaryota</taxon>
        <taxon>Viridiplantae</taxon>
        <taxon>Streptophyta</taxon>
        <taxon>Embryophyta</taxon>
        <taxon>Tracheophyta</taxon>
        <taxon>Spermatophyta</taxon>
        <taxon>Magnoliopsida</taxon>
        <taxon>eudicotyledons</taxon>
        <taxon>Gunneridae</taxon>
        <taxon>Pentapetalae</taxon>
        <taxon>Caryophyllales</taxon>
        <taxon>Cactineae</taxon>
        <taxon>Cactaceae</taxon>
        <taxon>Cactoideae</taxon>
        <taxon>Echinocereeae</taxon>
        <taxon>Carnegiea</taxon>
    </lineage>
</organism>
<dbReference type="AlphaFoldDB" id="A0A9Q1GM05"/>